<dbReference type="CDD" id="cd06850">
    <property type="entry name" value="biotinyl_domain"/>
    <property type="match status" value="1"/>
</dbReference>
<name>A0A1I7GIN5_9GAMM</name>
<dbReference type="InterPro" id="IPR050709">
    <property type="entry name" value="Biotin_Carboxyl_Carrier/Decarb"/>
</dbReference>
<protein>
    <submittedName>
        <fullName evidence="3">Biotin-requiring enzyme</fullName>
    </submittedName>
</protein>
<dbReference type="InterPro" id="IPR011053">
    <property type="entry name" value="Single_hybrid_motif"/>
</dbReference>
<dbReference type="RefSeq" id="WP_089793531.1">
    <property type="nucleotide sequence ID" value="NZ_FPBP01000003.1"/>
</dbReference>
<dbReference type="Pfam" id="PF00364">
    <property type="entry name" value="Biotin_lipoyl"/>
    <property type="match status" value="1"/>
</dbReference>
<dbReference type="EMBL" id="FPBP01000003">
    <property type="protein sequence ID" value="SFU48372.1"/>
    <property type="molecule type" value="Genomic_DNA"/>
</dbReference>
<dbReference type="PANTHER" id="PTHR45266">
    <property type="entry name" value="OXALOACETATE DECARBOXYLASE ALPHA CHAIN"/>
    <property type="match status" value="1"/>
</dbReference>
<evidence type="ECO:0000313" key="3">
    <source>
        <dbReference type="EMBL" id="SFU48372.1"/>
    </source>
</evidence>
<reference evidence="4" key="1">
    <citation type="submission" date="2016-10" db="EMBL/GenBank/DDBJ databases">
        <authorList>
            <person name="Varghese N."/>
            <person name="Submissions S."/>
        </authorList>
    </citation>
    <scope>NUCLEOTIDE SEQUENCE [LARGE SCALE GENOMIC DNA]</scope>
    <source>
        <strain evidence="4">CGMCC 1.6981</strain>
    </source>
</reference>
<evidence type="ECO:0000313" key="4">
    <source>
        <dbReference type="Proteomes" id="UP000198693"/>
    </source>
</evidence>
<organism evidence="3 4">
    <name type="scientific">Halomonas korlensis</name>
    <dbReference type="NCBI Taxonomy" id="463301"/>
    <lineage>
        <taxon>Bacteria</taxon>
        <taxon>Pseudomonadati</taxon>
        <taxon>Pseudomonadota</taxon>
        <taxon>Gammaproteobacteria</taxon>
        <taxon>Oceanospirillales</taxon>
        <taxon>Halomonadaceae</taxon>
        <taxon>Halomonas</taxon>
    </lineage>
</organism>
<feature type="domain" description="Lipoyl-binding" evidence="2">
    <location>
        <begin position="1"/>
        <end position="72"/>
    </location>
</feature>
<dbReference type="STRING" id="463301.SAMN04487955_10339"/>
<evidence type="ECO:0000259" key="2">
    <source>
        <dbReference type="PROSITE" id="PS50968"/>
    </source>
</evidence>
<dbReference type="InterPro" id="IPR000089">
    <property type="entry name" value="Biotin_lipoyl"/>
</dbReference>
<dbReference type="Gene3D" id="2.40.50.100">
    <property type="match status" value="1"/>
</dbReference>
<accession>A0A1I7GIN5</accession>
<gene>
    <name evidence="3" type="ORF">SAMN04487955_10339</name>
</gene>
<keyword evidence="4" id="KW-1185">Reference proteome</keyword>
<evidence type="ECO:0000256" key="1">
    <source>
        <dbReference type="ARBA" id="ARBA00023267"/>
    </source>
</evidence>
<dbReference type="AlphaFoldDB" id="A0A1I7GIN5"/>
<proteinExistence type="predicted"/>
<keyword evidence="1" id="KW-0092">Biotin</keyword>
<dbReference type="PROSITE" id="PS50968">
    <property type="entry name" value="BIOTINYL_LIPOYL"/>
    <property type="match status" value="1"/>
</dbReference>
<dbReference type="OrthoDB" id="9760256at2"/>
<dbReference type="PANTHER" id="PTHR45266:SF3">
    <property type="entry name" value="OXALOACETATE DECARBOXYLASE ALPHA CHAIN"/>
    <property type="match status" value="1"/>
</dbReference>
<dbReference type="Proteomes" id="UP000198693">
    <property type="component" value="Unassembled WGS sequence"/>
</dbReference>
<dbReference type="SUPFAM" id="SSF51230">
    <property type="entry name" value="Single hybrid motif"/>
    <property type="match status" value="1"/>
</dbReference>
<sequence>MAKTELMSPVTGTAWKIEHAVGDRVEEGEAVMILESMKMEIPLEATASGVVAEITVEQGASIEEDQVLCVIES</sequence>